<sequence length="56" mass="6440">MQHNDTELARFLRGAQSLIDTVQKELEHQRPNAKCINRVLISSDHIIFTLLLISVI</sequence>
<protein>
    <submittedName>
        <fullName evidence="1">Uncharacterized protein</fullName>
    </submittedName>
</protein>
<dbReference type="AlphaFoldDB" id="A0A0L8HQJ2"/>
<evidence type="ECO:0000313" key="1">
    <source>
        <dbReference type="EMBL" id="KOF91444.1"/>
    </source>
</evidence>
<dbReference type="EMBL" id="KQ417537">
    <property type="protein sequence ID" value="KOF91444.1"/>
    <property type="molecule type" value="Genomic_DNA"/>
</dbReference>
<name>A0A0L8HQJ2_OCTBM</name>
<proteinExistence type="predicted"/>
<reference evidence="1" key="1">
    <citation type="submission" date="2015-07" db="EMBL/GenBank/DDBJ databases">
        <title>MeaNS - Measles Nucleotide Surveillance Program.</title>
        <authorList>
            <person name="Tran T."/>
            <person name="Druce J."/>
        </authorList>
    </citation>
    <scope>NUCLEOTIDE SEQUENCE</scope>
    <source>
        <strain evidence="1">UCB-OBI-ISO-001</strain>
        <tissue evidence="1">Gonad</tissue>
    </source>
</reference>
<gene>
    <name evidence="1" type="ORF">OCBIM_22008838mg</name>
</gene>
<accession>A0A0L8HQJ2</accession>
<organism evidence="1">
    <name type="scientific">Octopus bimaculoides</name>
    <name type="common">California two-spotted octopus</name>
    <dbReference type="NCBI Taxonomy" id="37653"/>
    <lineage>
        <taxon>Eukaryota</taxon>
        <taxon>Metazoa</taxon>
        <taxon>Spiralia</taxon>
        <taxon>Lophotrochozoa</taxon>
        <taxon>Mollusca</taxon>
        <taxon>Cephalopoda</taxon>
        <taxon>Coleoidea</taxon>
        <taxon>Octopodiformes</taxon>
        <taxon>Octopoda</taxon>
        <taxon>Incirrata</taxon>
        <taxon>Octopodidae</taxon>
        <taxon>Octopus</taxon>
    </lineage>
</organism>